<evidence type="ECO:0000256" key="8">
    <source>
        <dbReference type="SAM" id="SignalP"/>
    </source>
</evidence>
<comment type="similarity">
    <text evidence="1 7">Belongs to the cytochrome P450 family.</text>
</comment>
<evidence type="ECO:0000256" key="1">
    <source>
        <dbReference type="ARBA" id="ARBA00010617"/>
    </source>
</evidence>
<keyword evidence="7" id="KW-0503">Monooxygenase</keyword>
<accession>A0A9D4ZJ75</accession>
<dbReference type="GO" id="GO:0005506">
    <property type="term" value="F:iron ion binding"/>
    <property type="evidence" value="ECO:0007669"/>
    <property type="project" value="InterPro"/>
</dbReference>
<dbReference type="PRINTS" id="PR00463">
    <property type="entry name" value="EP450I"/>
</dbReference>
<dbReference type="InterPro" id="IPR001128">
    <property type="entry name" value="Cyt_P450"/>
</dbReference>
<sequence>MLIPFILLAATLFALLLTFYSRACRLPTGAQWPPGPSAWPIIGHLHLLGPLPHQSLCKLSHTYGPLMGLRLGGVPTIVASTAEMAKEILQTHDLAFANHPRSAAGLHMQLDADMVTTPYGGTFRNMRQICSSELLNAKRLASFRHVREEEVRNLVRAVLQAGSRGEAKVELRPYLRVTTNDIICRMMMGKKMEDVSSESGRGKIELLKLAVGRHIQAILQDLIDKRWRQAERNPNMGKDFLDVLLDASDQDTISDDNVRGLILDVFTAGSHTSAATIEWVLAELINNPASMHKVQEELENVVGKLRFVKEEDLESLPYLQMVIKESMRLHPMGPLLLPHESFRECQIQNYKIPTQTRAFVNVWAIGRDPSTWENPLMFWPERFDINEVDFRDSTFKLLAFSSGRRGCPGWNLGLLTTQLIVATLNQGFTWTIGLPTNQNLGLYNQQVDMSESYDLVLDLAKPLNLFATPMLPLHIY</sequence>
<feature type="signal peptide" evidence="8">
    <location>
        <begin position="1"/>
        <end position="23"/>
    </location>
</feature>
<dbReference type="Gene3D" id="1.10.630.10">
    <property type="entry name" value="Cytochrome P450"/>
    <property type="match status" value="1"/>
</dbReference>
<keyword evidence="2 6" id="KW-0349">Heme</keyword>
<evidence type="ECO:0008006" key="11">
    <source>
        <dbReference type="Google" id="ProtNLM"/>
    </source>
</evidence>
<reference evidence="9" key="1">
    <citation type="submission" date="2021-01" db="EMBL/GenBank/DDBJ databases">
        <title>Adiantum capillus-veneris genome.</title>
        <authorList>
            <person name="Fang Y."/>
            <person name="Liao Q."/>
        </authorList>
    </citation>
    <scope>NUCLEOTIDE SEQUENCE</scope>
    <source>
        <strain evidence="9">H3</strain>
        <tissue evidence="9">Leaf</tissue>
    </source>
</reference>
<dbReference type="Pfam" id="PF00067">
    <property type="entry name" value="p450"/>
    <property type="match status" value="2"/>
</dbReference>
<organism evidence="9 10">
    <name type="scientific">Adiantum capillus-veneris</name>
    <name type="common">Maidenhair fern</name>
    <dbReference type="NCBI Taxonomy" id="13818"/>
    <lineage>
        <taxon>Eukaryota</taxon>
        <taxon>Viridiplantae</taxon>
        <taxon>Streptophyta</taxon>
        <taxon>Embryophyta</taxon>
        <taxon>Tracheophyta</taxon>
        <taxon>Polypodiopsida</taxon>
        <taxon>Polypodiidae</taxon>
        <taxon>Polypodiales</taxon>
        <taxon>Pteridineae</taxon>
        <taxon>Pteridaceae</taxon>
        <taxon>Vittarioideae</taxon>
        <taxon>Adiantum</taxon>
    </lineage>
</organism>
<dbReference type="OrthoDB" id="2789670at2759"/>
<proteinExistence type="inferred from homology"/>
<comment type="cofactor">
    <cofactor evidence="6">
        <name>heme</name>
        <dbReference type="ChEBI" id="CHEBI:30413"/>
    </cofactor>
</comment>
<gene>
    <name evidence="9" type="ORF">GOP47_0007427</name>
</gene>
<feature type="chain" id="PRO_5038593351" description="Cytochrome P450" evidence="8">
    <location>
        <begin position="24"/>
        <end position="476"/>
    </location>
</feature>
<keyword evidence="8" id="KW-0732">Signal</keyword>
<evidence type="ECO:0000256" key="4">
    <source>
        <dbReference type="ARBA" id="ARBA00023002"/>
    </source>
</evidence>
<dbReference type="InterPro" id="IPR017972">
    <property type="entry name" value="Cyt_P450_CS"/>
</dbReference>
<keyword evidence="3 6" id="KW-0479">Metal-binding</keyword>
<evidence type="ECO:0000256" key="2">
    <source>
        <dbReference type="ARBA" id="ARBA00022617"/>
    </source>
</evidence>
<evidence type="ECO:0000256" key="7">
    <source>
        <dbReference type="RuleBase" id="RU000461"/>
    </source>
</evidence>
<dbReference type="SUPFAM" id="SSF48264">
    <property type="entry name" value="Cytochrome P450"/>
    <property type="match status" value="1"/>
</dbReference>
<dbReference type="InterPro" id="IPR036396">
    <property type="entry name" value="Cyt_P450_sf"/>
</dbReference>
<dbReference type="GO" id="GO:0016705">
    <property type="term" value="F:oxidoreductase activity, acting on paired donors, with incorporation or reduction of molecular oxygen"/>
    <property type="evidence" value="ECO:0007669"/>
    <property type="project" value="InterPro"/>
</dbReference>
<dbReference type="PRINTS" id="PR00385">
    <property type="entry name" value="P450"/>
</dbReference>
<evidence type="ECO:0000313" key="10">
    <source>
        <dbReference type="Proteomes" id="UP000886520"/>
    </source>
</evidence>
<dbReference type="GO" id="GO:0004497">
    <property type="term" value="F:monooxygenase activity"/>
    <property type="evidence" value="ECO:0007669"/>
    <property type="project" value="UniProtKB-KW"/>
</dbReference>
<evidence type="ECO:0000256" key="3">
    <source>
        <dbReference type="ARBA" id="ARBA00022723"/>
    </source>
</evidence>
<name>A0A9D4ZJ75_ADICA</name>
<dbReference type="InterPro" id="IPR002401">
    <property type="entry name" value="Cyt_P450_E_grp-I"/>
</dbReference>
<dbReference type="PROSITE" id="PS00086">
    <property type="entry name" value="CYTOCHROME_P450"/>
    <property type="match status" value="1"/>
</dbReference>
<comment type="caution">
    <text evidence="9">The sequence shown here is derived from an EMBL/GenBank/DDBJ whole genome shotgun (WGS) entry which is preliminary data.</text>
</comment>
<keyword evidence="5 6" id="KW-0408">Iron</keyword>
<dbReference type="Proteomes" id="UP000886520">
    <property type="component" value="Chromosome 7"/>
</dbReference>
<keyword evidence="10" id="KW-1185">Reference proteome</keyword>
<evidence type="ECO:0000256" key="5">
    <source>
        <dbReference type="ARBA" id="ARBA00023004"/>
    </source>
</evidence>
<protein>
    <recommendedName>
        <fullName evidence="11">Cytochrome P450</fullName>
    </recommendedName>
</protein>
<evidence type="ECO:0000256" key="6">
    <source>
        <dbReference type="PIRSR" id="PIRSR602401-1"/>
    </source>
</evidence>
<dbReference type="EMBL" id="JABFUD020000007">
    <property type="protein sequence ID" value="KAI5077603.1"/>
    <property type="molecule type" value="Genomic_DNA"/>
</dbReference>
<dbReference type="AlphaFoldDB" id="A0A9D4ZJ75"/>
<dbReference type="PANTHER" id="PTHR47944">
    <property type="entry name" value="CYTOCHROME P450 98A9"/>
    <property type="match status" value="1"/>
</dbReference>
<dbReference type="CDD" id="cd20618">
    <property type="entry name" value="CYP71_clan"/>
    <property type="match status" value="1"/>
</dbReference>
<dbReference type="GO" id="GO:0020037">
    <property type="term" value="F:heme binding"/>
    <property type="evidence" value="ECO:0007669"/>
    <property type="project" value="InterPro"/>
</dbReference>
<feature type="binding site" description="axial binding residue" evidence="6">
    <location>
        <position position="407"/>
    </location>
    <ligand>
        <name>heme</name>
        <dbReference type="ChEBI" id="CHEBI:30413"/>
    </ligand>
    <ligandPart>
        <name>Fe</name>
        <dbReference type="ChEBI" id="CHEBI:18248"/>
    </ligandPart>
</feature>
<keyword evidence="4 7" id="KW-0560">Oxidoreductase</keyword>
<dbReference type="PANTHER" id="PTHR47944:SF16">
    <property type="entry name" value="CYTOCHROME P450 FAMILY 1 SUBFAMILY A POLYPEPTIDE 1"/>
    <property type="match status" value="1"/>
</dbReference>
<evidence type="ECO:0000313" key="9">
    <source>
        <dbReference type="EMBL" id="KAI5077603.1"/>
    </source>
</evidence>